<keyword evidence="4" id="KW-0173">Coenzyme A biosynthesis</keyword>
<gene>
    <name evidence="10" type="ORF">PVAP13_5KG048500</name>
</gene>
<comment type="pathway">
    <text evidence="6">Cofactor biosynthesis; coenzyme A biosynthesis; CoA from (R)-pantothenate: step 3/5.</text>
</comment>
<evidence type="ECO:0000256" key="5">
    <source>
        <dbReference type="ARBA" id="ARBA00038350"/>
    </source>
</evidence>
<keyword evidence="11" id="KW-1185">Reference proteome</keyword>
<dbReference type="PANTHER" id="PTHR14359">
    <property type="entry name" value="HOMO-OLIGOMERIC FLAVIN CONTAINING CYS DECARBOXYLASE FAMILY"/>
    <property type="match status" value="1"/>
</dbReference>
<feature type="domain" description="Flavoprotein" evidence="9">
    <location>
        <begin position="142"/>
        <end position="313"/>
    </location>
</feature>
<dbReference type="Proteomes" id="UP000823388">
    <property type="component" value="Chromosome 5K"/>
</dbReference>
<dbReference type="SUPFAM" id="SSF52507">
    <property type="entry name" value="Homo-oligomeric flavin-containing Cys decarboxylases, HFCD"/>
    <property type="match status" value="1"/>
</dbReference>
<evidence type="ECO:0000313" key="11">
    <source>
        <dbReference type="Proteomes" id="UP000823388"/>
    </source>
</evidence>
<evidence type="ECO:0000259" key="9">
    <source>
        <dbReference type="Pfam" id="PF02441"/>
    </source>
</evidence>
<dbReference type="GO" id="GO:0071513">
    <property type="term" value="C:phosphopantothenoylcysteine decarboxylase complex"/>
    <property type="evidence" value="ECO:0007669"/>
    <property type="project" value="TreeGrafter"/>
</dbReference>
<evidence type="ECO:0000256" key="8">
    <source>
        <dbReference type="SAM" id="MobiDB-lite"/>
    </source>
</evidence>
<proteinExistence type="inferred from homology"/>
<evidence type="ECO:0000256" key="6">
    <source>
        <dbReference type="ARBA" id="ARBA00060685"/>
    </source>
</evidence>
<evidence type="ECO:0000256" key="2">
    <source>
        <dbReference type="ARBA" id="ARBA00022604"/>
    </source>
</evidence>
<keyword evidence="2" id="KW-0341">Growth regulation</keyword>
<dbReference type="EMBL" id="CM029045">
    <property type="protein sequence ID" value="KAG2595078.1"/>
    <property type="molecule type" value="Genomic_DNA"/>
</dbReference>
<dbReference type="Gene3D" id="3.40.50.1950">
    <property type="entry name" value="Flavin prenyltransferase-like"/>
    <property type="match status" value="1"/>
</dbReference>
<dbReference type="FunFam" id="3.40.50.1950:FF:000004">
    <property type="entry name" value="Phosphopantothenoylcysteine decarboxylase"/>
    <property type="match status" value="1"/>
</dbReference>
<sequence length="323" mass="34912">MCGFSIQNSNLKKKKNCAFTSQFLIQFSVQTTLCNATIGLFIKKIAVSECPRTSISPDFSSLASQLPPTQLELPPSPSNSSSRRRDPADCAPTCHASVACHVSQSGKNVRATVVLNMLQGSNLHLTAMAAQEPASTEGARPRVLLAASGSVAAIKFEVLCRSVAEWADVRAVATASALHFIDGASFPIGVPLYTDDDEWSRWRRVGDEVLHIELRRWADALVIAPLSANTLAKIAGGLCDNLLTCVVRAWDYGKPVYVAPAMNTFMWDNPFTARHLGVVRELGISLIPPVTKRLACGDYGNGAMAEPSEICRTLLLFFGPQHL</sequence>
<keyword evidence="3" id="KW-0285">Flavoprotein</keyword>
<evidence type="ECO:0000256" key="3">
    <source>
        <dbReference type="ARBA" id="ARBA00022643"/>
    </source>
</evidence>
<comment type="cofactor">
    <cofactor evidence="1">
        <name>FMN</name>
        <dbReference type="ChEBI" id="CHEBI:58210"/>
    </cofactor>
</comment>
<dbReference type="Pfam" id="PF02441">
    <property type="entry name" value="Flavoprotein"/>
    <property type="match status" value="1"/>
</dbReference>
<dbReference type="InterPro" id="IPR036551">
    <property type="entry name" value="Flavin_trans-like"/>
</dbReference>
<keyword evidence="3" id="KW-0288">FMN</keyword>
<comment type="caution">
    <text evidence="10">The sequence shown here is derived from an EMBL/GenBank/DDBJ whole genome shotgun (WGS) entry which is preliminary data.</text>
</comment>
<dbReference type="AlphaFoldDB" id="A0A8T0SDE4"/>
<dbReference type="GO" id="GO:0015937">
    <property type="term" value="P:coenzyme A biosynthetic process"/>
    <property type="evidence" value="ECO:0007669"/>
    <property type="project" value="UniProtKB-KW"/>
</dbReference>
<dbReference type="InterPro" id="IPR003382">
    <property type="entry name" value="Flavoprotein"/>
</dbReference>
<evidence type="ECO:0000256" key="7">
    <source>
        <dbReference type="ARBA" id="ARBA00066422"/>
    </source>
</evidence>
<dbReference type="GO" id="GO:0004633">
    <property type="term" value="F:phosphopantothenoylcysteine decarboxylase activity"/>
    <property type="evidence" value="ECO:0007669"/>
    <property type="project" value="UniProtKB-EC"/>
</dbReference>
<feature type="region of interest" description="Disordered" evidence="8">
    <location>
        <begin position="66"/>
        <end position="88"/>
    </location>
</feature>
<organism evidence="10 11">
    <name type="scientific">Panicum virgatum</name>
    <name type="common">Blackwell switchgrass</name>
    <dbReference type="NCBI Taxonomy" id="38727"/>
    <lineage>
        <taxon>Eukaryota</taxon>
        <taxon>Viridiplantae</taxon>
        <taxon>Streptophyta</taxon>
        <taxon>Embryophyta</taxon>
        <taxon>Tracheophyta</taxon>
        <taxon>Spermatophyta</taxon>
        <taxon>Magnoliopsida</taxon>
        <taxon>Liliopsida</taxon>
        <taxon>Poales</taxon>
        <taxon>Poaceae</taxon>
        <taxon>PACMAD clade</taxon>
        <taxon>Panicoideae</taxon>
        <taxon>Panicodae</taxon>
        <taxon>Paniceae</taxon>
        <taxon>Panicinae</taxon>
        <taxon>Panicum</taxon>
        <taxon>Panicum sect. Hiantes</taxon>
    </lineage>
</organism>
<dbReference type="PANTHER" id="PTHR14359:SF26">
    <property type="entry name" value="PHOSPHOPANTOTHENOYLCYSTEINE DECARBOXYLASE-RELATED"/>
    <property type="match status" value="1"/>
</dbReference>
<comment type="similarity">
    <text evidence="5">Belongs to the HFCD (homooligomeric flavin containing Cys decarboxylase) superfamily.</text>
</comment>
<evidence type="ECO:0000313" key="10">
    <source>
        <dbReference type="EMBL" id="KAG2595078.1"/>
    </source>
</evidence>
<dbReference type="GO" id="GO:0010181">
    <property type="term" value="F:FMN binding"/>
    <property type="evidence" value="ECO:0007669"/>
    <property type="project" value="TreeGrafter"/>
</dbReference>
<name>A0A8T0SDE4_PANVG</name>
<accession>A0A8T0SDE4</accession>
<evidence type="ECO:0000256" key="4">
    <source>
        <dbReference type="ARBA" id="ARBA00022993"/>
    </source>
</evidence>
<protein>
    <recommendedName>
        <fullName evidence="7">phosphopantothenoylcysteine decarboxylase</fullName>
        <ecNumber evidence="7">4.1.1.36</ecNumber>
    </recommendedName>
</protein>
<reference evidence="10" key="1">
    <citation type="submission" date="2020-05" db="EMBL/GenBank/DDBJ databases">
        <title>WGS assembly of Panicum virgatum.</title>
        <authorList>
            <person name="Lovell J.T."/>
            <person name="Jenkins J."/>
            <person name="Shu S."/>
            <person name="Juenger T.E."/>
            <person name="Schmutz J."/>
        </authorList>
    </citation>
    <scope>NUCLEOTIDE SEQUENCE</scope>
    <source>
        <strain evidence="10">AP13</strain>
    </source>
</reference>
<evidence type="ECO:0000256" key="1">
    <source>
        <dbReference type="ARBA" id="ARBA00001917"/>
    </source>
</evidence>
<dbReference type="EC" id="4.1.1.36" evidence="7"/>